<accession>A0AA39PSI5</accession>
<organism evidence="2 3">
    <name type="scientific">Armillaria luteobubalina</name>
    <dbReference type="NCBI Taxonomy" id="153913"/>
    <lineage>
        <taxon>Eukaryota</taxon>
        <taxon>Fungi</taxon>
        <taxon>Dikarya</taxon>
        <taxon>Basidiomycota</taxon>
        <taxon>Agaricomycotina</taxon>
        <taxon>Agaricomycetes</taxon>
        <taxon>Agaricomycetidae</taxon>
        <taxon>Agaricales</taxon>
        <taxon>Marasmiineae</taxon>
        <taxon>Physalacriaceae</taxon>
        <taxon>Armillaria</taxon>
    </lineage>
</organism>
<keyword evidence="1" id="KW-0472">Membrane</keyword>
<feature type="transmembrane region" description="Helical" evidence="1">
    <location>
        <begin position="30"/>
        <end position="51"/>
    </location>
</feature>
<comment type="caution">
    <text evidence="2">The sequence shown here is derived from an EMBL/GenBank/DDBJ whole genome shotgun (WGS) entry which is preliminary data.</text>
</comment>
<feature type="transmembrane region" description="Helical" evidence="1">
    <location>
        <begin position="128"/>
        <end position="153"/>
    </location>
</feature>
<sequence>MSTQADIPSDLTNNDKAIMFEYLDASLNSMILYVLLHGMYTGILAVTLWNIFMNNCWQMRQALVVVIILLYGLTTIGFAAQWSWMHSALIDNGKSFWTAYSTLTYGSQAVMMLEGIASSMSTIITDLYIIWCCWMVWGQCWVTVLLLILSIVAATESLYFDSIAVIAKGVAPTLLIGQAAAGHTHPNDDDDSVTTVSSLHFQTASSEASTTSYQESTIESAVYETDIEAQQEQSDGLVEVVERTE</sequence>
<gene>
    <name evidence="2" type="ORF">EDD18DRAFT_1110195</name>
</gene>
<protein>
    <submittedName>
        <fullName evidence="2">Uncharacterized protein</fullName>
    </submittedName>
</protein>
<reference evidence="2" key="1">
    <citation type="submission" date="2023-06" db="EMBL/GenBank/DDBJ databases">
        <authorList>
            <consortium name="Lawrence Berkeley National Laboratory"/>
            <person name="Ahrendt S."/>
            <person name="Sahu N."/>
            <person name="Indic B."/>
            <person name="Wong-Bajracharya J."/>
            <person name="Merenyi Z."/>
            <person name="Ke H.-M."/>
            <person name="Monk M."/>
            <person name="Kocsube S."/>
            <person name="Drula E."/>
            <person name="Lipzen A."/>
            <person name="Balint B."/>
            <person name="Henrissat B."/>
            <person name="Andreopoulos B."/>
            <person name="Martin F.M."/>
            <person name="Harder C.B."/>
            <person name="Rigling D."/>
            <person name="Ford K.L."/>
            <person name="Foster G.D."/>
            <person name="Pangilinan J."/>
            <person name="Papanicolaou A."/>
            <person name="Barry K."/>
            <person name="LaButti K."/>
            <person name="Viragh M."/>
            <person name="Koriabine M."/>
            <person name="Yan M."/>
            <person name="Riley R."/>
            <person name="Champramary S."/>
            <person name="Plett K.L."/>
            <person name="Tsai I.J."/>
            <person name="Slot J."/>
            <person name="Sipos G."/>
            <person name="Plett J."/>
            <person name="Nagy L.G."/>
            <person name="Grigoriev I.V."/>
        </authorList>
    </citation>
    <scope>NUCLEOTIDE SEQUENCE</scope>
    <source>
        <strain evidence="2">HWK02</strain>
    </source>
</reference>
<dbReference type="EMBL" id="JAUEPU010000038">
    <property type="protein sequence ID" value="KAK0489586.1"/>
    <property type="molecule type" value="Genomic_DNA"/>
</dbReference>
<dbReference type="Proteomes" id="UP001175228">
    <property type="component" value="Unassembled WGS sequence"/>
</dbReference>
<keyword evidence="1" id="KW-1133">Transmembrane helix</keyword>
<feature type="transmembrane region" description="Helical" evidence="1">
    <location>
        <begin position="63"/>
        <end position="84"/>
    </location>
</feature>
<proteinExistence type="predicted"/>
<name>A0AA39PSI5_9AGAR</name>
<keyword evidence="1" id="KW-0812">Transmembrane</keyword>
<evidence type="ECO:0000256" key="1">
    <source>
        <dbReference type="SAM" id="Phobius"/>
    </source>
</evidence>
<dbReference type="AlphaFoldDB" id="A0AA39PSI5"/>
<keyword evidence="3" id="KW-1185">Reference proteome</keyword>
<evidence type="ECO:0000313" key="3">
    <source>
        <dbReference type="Proteomes" id="UP001175228"/>
    </source>
</evidence>
<evidence type="ECO:0000313" key="2">
    <source>
        <dbReference type="EMBL" id="KAK0489586.1"/>
    </source>
</evidence>